<comment type="caution">
    <text evidence="7">The sequence shown here is derived from an EMBL/GenBank/DDBJ whole genome shotgun (WGS) entry which is preliminary data.</text>
</comment>
<feature type="compositionally biased region" description="Polar residues" evidence="5">
    <location>
        <begin position="614"/>
        <end position="624"/>
    </location>
</feature>
<feature type="compositionally biased region" description="Gly residues" evidence="5">
    <location>
        <begin position="603"/>
        <end position="613"/>
    </location>
</feature>
<name>A0ABD2K6A9_9BILA</name>
<keyword evidence="8" id="KW-1185">Reference proteome</keyword>
<dbReference type="Pfam" id="PF00853">
    <property type="entry name" value="Runt"/>
    <property type="match status" value="1"/>
</dbReference>
<dbReference type="InterPro" id="IPR008967">
    <property type="entry name" value="p53-like_TF_DNA-bd_sf"/>
</dbReference>
<dbReference type="PANTHER" id="PTHR11950">
    <property type="entry name" value="RUNT RELATED"/>
    <property type="match status" value="1"/>
</dbReference>
<dbReference type="EMBL" id="JBICBT010000828">
    <property type="protein sequence ID" value="KAL3098273.1"/>
    <property type="molecule type" value="Genomic_DNA"/>
</dbReference>
<evidence type="ECO:0000313" key="8">
    <source>
        <dbReference type="Proteomes" id="UP001620626"/>
    </source>
</evidence>
<feature type="domain" description="Runt" evidence="6">
    <location>
        <begin position="57"/>
        <end position="186"/>
    </location>
</feature>
<feature type="compositionally biased region" description="Polar residues" evidence="5">
    <location>
        <begin position="661"/>
        <end position="670"/>
    </location>
</feature>
<dbReference type="PROSITE" id="PS51062">
    <property type="entry name" value="RUNT"/>
    <property type="match status" value="1"/>
</dbReference>
<evidence type="ECO:0000256" key="1">
    <source>
        <dbReference type="ARBA" id="ARBA00004123"/>
    </source>
</evidence>
<feature type="region of interest" description="Disordered" evidence="5">
    <location>
        <begin position="540"/>
        <end position="708"/>
    </location>
</feature>
<dbReference type="AlphaFoldDB" id="A0ABD2K6A9"/>
<dbReference type="InterPro" id="IPR012346">
    <property type="entry name" value="p53/RUNT-type_TF_DNA-bd_sf"/>
</dbReference>
<evidence type="ECO:0000256" key="2">
    <source>
        <dbReference type="ARBA" id="ARBA00023015"/>
    </source>
</evidence>
<feature type="compositionally biased region" description="Low complexity" evidence="5">
    <location>
        <begin position="548"/>
        <end position="560"/>
    </location>
</feature>
<reference evidence="7 8" key="1">
    <citation type="submission" date="2024-10" db="EMBL/GenBank/DDBJ databases">
        <authorList>
            <person name="Kim D."/>
        </authorList>
    </citation>
    <scope>NUCLEOTIDE SEQUENCE [LARGE SCALE GENOMIC DNA]</scope>
    <source>
        <strain evidence="7">BH-2024</strain>
    </source>
</reference>
<feature type="compositionally biased region" description="Low complexity" evidence="5">
    <location>
        <begin position="632"/>
        <end position="652"/>
    </location>
</feature>
<organism evidence="7 8">
    <name type="scientific">Heterodera trifolii</name>
    <dbReference type="NCBI Taxonomy" id="157864"/>
    <lineage>
        <taxon>Eukaryota</taxon>
        <taxon>Metazoa</taxon>
        <taxon>Ecdysozoa</taxon>
        <taxon>Nematoda</taxon>
        <taxon>Chromadorea</taxon>
        <taxon>Rhabditida</taxon>
        <taxon>Tylenchina</taxon>
        <taxon>Tylenchomorpha</taxon>
        <taxon>Tylenchoidea</taxon>
        <taxon>Heteroderidae</taxon>
        <taxon>Heteroderinae</taxon>
        <taxon>Heterodera</taxon>
    </lineage>
</organism>
<protein>
    <recommendedName>
        <fullName evidence="6">Runt domain-containing protein</fullName>
    </recommendedName>
</protein>
<proteinExistence type="predicted"/>
<dbReference type="Gene3D" id="2.60.40.720">
    <property type="match status" value="1"/>
</dbReference>
<dbReference type="InterPro" id="IPR013524">
    <property type="entry name" value="Runt_dom"/>
</dbReference>
<evidence type="ECO:0000256" key="5">
    <source>
        <dbReference type="SAM" id="MobiDB-lite"/>
    </source>
</evidence>
<keyword evidence="2" id="KW-0805">Transcription regulation</keyword>
<dbReference type="PANTHER" id="PTHR11950:SF31">
    <property type="entry name" value="SEGMENTATION PROTEIN RUNT"/>
    <property type="match status" value="1"/>
</dbReference>
<dbReference type="Proteomes" id="UP001620626">
    <property type="component" value="Unassembled WGS sequence"/>
</dbReference>
<sequence length="708" mass="73196">MNSIRLHHPPTASTSSLFIQSAANANAAASSSSTTASHLSKRETEEAALDFALNRAEESMRRIAGQCQLQKTAHADVFCSTLPTHWRSNKSLPTPFVVLALFPMPDGTRVTVNAGNDENWLGEVKNGQAEVCGQMARFSDLRFVGKSGRGKNFNLTITLHTHPLAQVAIVPNAVKVTVDGPRDSRNSSAKYHLNGQHVPRKLRSNLELDAMMGQLKKAAQQQQQAQHRNGIFKSAPPPPHFVHPNFFLTAARQPQLLRCPPTMLQQQNGTGQPLSSQSHFSPLSVAVPSLPMMPFMMPAAASLHSFALLNGNNMMSNRTAFRQPTCAFGNNSLLDAKLADAGMTPPATTVTPAVSSAPPPQQGFIAASPPLRHCATPSAFRALSIFPDPKMMASAAGPISRLPPAAVAACASAAAANGGGGLLAAVAATAAAAAAMFAPPTDATAGVDAGNNGTMPATTMVPPRSGAATVATPAAASLLVAAMNAAAFARQQHQHHHQQRQQWAEAAAAATIAKPITASQNAITGGDIISNGISLIGQQPAGPNYATSESSSSSSASSIDESGEEPPKKRPKNDKKQTTITTGAADDKKALPSKAESLSFDGGTSGSEAGGGTLQSQAAATATKLSPPPSPCGSGDSGTMTATTTTTCLSSSPAAGRAPGGTNSSNNKQQVAAARRRRACRRPIAGGDKISATDEKGRRTTKAIDNML</sequence>
<dbReference type="SUPFAM" id="SSF49417">
    <property type="entry name" value="p53-like transcription factors"/>
    <property type="match status" value="1"/>
</dbReference>
<dbReference type="GO" id="GO:0005634">
    <property type="term" value="C:nucleus"/>
    <property type="evidence" value="ECO:0007669"/>
    <property type="project" value="UniProtKB-SubCell"/>
</dbReference>
<dbReference type="PRINTS" id="PR00967">
    <property type="entry name" value="ONCOGENEAML1"/>
</dbReference>
<keyword evidence="4" id="KW-0539">Nucleus</keyword>
<evidence type="ECO:0000256" key="3">
    <source>
        <dbReference type="ARBA" id="ARBA00023163"/>
    </source>
</evidence>
<comment type="subcellular location">
    <subcellularLocation>
        <location evidence="1">Nucleus</location>
    </subcellularLocation>
</comment>
<evidence type="ECO:0000256" key="4">
    <source>
        <dbReference type="ARBA" id="ARBA00023242"/>
    </source>
</evidence>
<dbReference type="InterPro" id="IPR000040">
    <property type="entry name" value="AML1_Runt"/>
</dbReference>
<gene>
    <name evidence="7" type="ORF">niasHT_021233</name>
</gene>
<evidence type="ECO:0000259" key="6">
    <source>
        <dbReference type="PROSITE" id="PS51062"/>
    </source>
</evidence>
<accession>A0ABD2K6A9</accession>
<keyword evidence="3" id="KW-0804">Transcription</keyword>
<evidence type="ECO:0000313" key="7">
    <source>
        <dbReference type="EMBL" id="KAL3098273.1"/>
    </source>
</evidence>